<dbReference type="Proteomes" id="UP000232688">
    <property type="component" value="Unassembled WGS sequence"/>
</dbReference>
<evidence type="ECO:0000313" key="1">
    <source>
        <dbReference type="EMBL" id="PKC70993.1"/>
    </source>
</evidence>
<proteinExistence type="predicted"/>
<comment type="caution">
    <text evidence="1">The sequence shown here is derived from an EMBL/GenBank/DDBJ whole genome shotgun (WGS) entry which is preliminary data.</text>
</comment>
<sequence>MKTTNGNNYLELRMNHVDQSKNITWDAFHQCELYGKTVEKRNDIYGYKTHYIPEDINNRPNLTPKRRLPALKPCPGCPKHTYFDGDRRPRCVLVTQTQHLILFSIISLLCNLAISFSSCSTLTFYTDGSLSKKASSSNITRMGFTWAEVKAHSGDPFNDLCDELAKSSQLLDPIKINVTKLPGSLMTPIWASIGPIDRDVRKFAHAISDCYTFDDFLSNLP</sequence>
<evidence type="ECO:0008006" key="3">
    <source>
        <dbReference type="Google" id="ProtNLM"/>
    </source>
</evidence>
<dbReference type="AlphaFoldDB" id="A0A2N0S623"/>
<evidence type="ECO:0000313" key="2">
    <source>
        <dbReference type="Proteomes" id="UP000232688"/>
    </source>
</evidence>
<dbReference type="EMBL" id="LLXH01000190">
    <property type="protein sequence ID" value="PKC70993.1"/>
    <property type="molecule type" value="Genomic_DNA"/>
</dbReference>
<reference evidence="1 2" key="1">
    <citation type="submission" date="2017-10" db="EMBL/GenBank/DDBJ databases">
        <title>Extensive intraspecific genome diversity in a model arbuscular mycorrhizal fungus.</title>
        <authorList>
            <person name="Chen E.C.H."/>
            <person name="Morin E."/>
            <person name="Baudet D."/>
            <person name="Noel J."/>
            <person name="Ndikumana S."/>
            <person name="Charron P."/>
            <person name="St-Onge C."/>
            <person name="Giorgi J."/>
            <person name="Grigoriev I.V."/>
            <person name="Roux C."/>
            <person name="Martin F.M."/>
            <person name="Corradi N."/>
        </authorList>
    </citation>
    <scope>NUCLEOTIDE SEQUENCE [LARGE SCALE GENOMIC DNA]</scope>
    <source>
        <strain evidence="1 2">A1</strain>
    </source>
</reference>
<dbReference type="InterPro" id="IPR036397">
    <property type="entry name" value="RNaseH_sf"/>
</dbReference>
<accession>A0A2N0S623</accession>
<dbReference type="VEuPathDB" id="FungiDB:RhiirA1_454063"/>
<dbReference type="GO" id="GO:0003676">
    <property type="term" value="F:nucleic acid binding"/>
    <property type="evidence" value="ECO:0007669"/>
    <property type="project" value="InterPro"/>
</dbReference>
<name>A0A2N0S623_9GLOM</name>
<protein>
    <recommendedName>
        <fullName evidence="3">RNase H type-1 domain-containing protein</fullName>
    </recommendedName>
</protein>
<reference evidence="1 2" key="2">
    <citation type="submission" date="2017-10" db="EMBL/GenBank/DDBJ databases">
        <title>Genome analyses suggest a sexual origin of heterokaryosis in a supposedly ancient asexual fungus.</title>
        <authorList>
            <person name="Corradi N."/>
            <person name="Sedzielewska K."/>
            <person name="Noel J."/>
            <person name="Charron P."/>
            <person name="Farinelli L."/>
            <person name="Marton T."/>
            <person name="Kruger M."/>
            <person name="Pelin A."/>
            <person name="Brachmann A."/>
            <person name="Corradi N."/>
        </authorList>
    </citation>
    <scope>NUCLEOTIDE SEQUENCE [LARGE SCALE GENOMIC DNA]</scope>
    <source>
        <strain evidence="1 2">A1</strain>
    </source>
</reference>
<dbReference type="Gene3D" id="3.30.420.10">
    <property type="entry name" value="Ribonuclease H-like superfamily/Ribonuclease H"/>
    <property type="match status" value="1"/>
</dbReference>
<gene>
    <name evidence="1" type="ORF">RhiirA1_454063</name>
</gene>
<organism evidence="1 2">
    <name type="scientific">Rhizophagus irregularis</name>
    <dbReference type="NCBI Taxonomy" id="588596"/>
    <lineage>
        <taxon>Eukaryota</taxon>
        <taxon>Fungi</taxon>
        <taxon>Fungi incertae sedis</taxon>
        <taxon>Mucoromycota</taxon>
        <taxon>Glomeromycotina</taxon>
        <taxon>Glomeromycetes</taxon>
        <taxon>Glomerales</taxon>
        <taxon>Glomeraceae</taxon>
        <taxon>Rhizophagus</taxon>
    </lineage>
</organism>